<feature type="compositionally biased region" description="Polar residues" evidence="1">
    <location>
        <begin position="101"/>
        <end position="119"/>
    </location>
</feature>
<dbReference type="Proteomes" id="UP000822688">
    <property type="component" value="Chromosome 5"/>
</dbReference>
<dbReference type="OrthoDB" id="307488at2759"/>
<dbReference type="GO" id="GO:0008157">
    <property type="term" value="F:protein phosphatase 1 binding"/>
    <property type="evidence" value="ECO:0007669"/>
    <property type="project" value="TreeGrafter"/>
</dbReference>
<sequence>MAQANRPGLTGSETVQLHEPSTSEQPPQVQTVLTLRMAPRMKKKVSWREDTVDNEHMQKKKSKICCIFHKDDDCDSDDGDECGGKGKGKEEDHHPDCNHANDGSNGSDQHPEHGSSSSS</sequence>
<evidence type="ECO:0000256" key="1">
    <source>
        <dbReference type="SAM" id="MobiDB-lite"/>
    </source>
</evidence>
<evidence type="ECO:0000313" key="3">
    <source>
        <dbReference type="Proteomes" id="UP000822688"/>
    </source>
</evidence>
<protein>
    <recommendedName>
        <fullName evidence="4">Type 1 phosphatases regulator</fullName>
    </recommendedName>
</protein>
<feature type="region of interest" description="Disordered" evidence="1">
    <location>
        <begin position="1"/>
        <end position="30"/>
    </location>
</feature>
<dbReference type="PANTHER" id="PTHR20835:SF0">
    <property type="entry name" value="E3 UBIQUITIN-PROTEIN LIGASE PPP1R11"/>
    <property type="match status" value="1"/>
</dbReference>
<reference evidence="2" key="1">
    <citation type="submission" date="2020-06" db="EMBL/GenBank/DDBJ databases">
        <title>WGS assembly of Ceratodon purpureus strain R40.</title>
        <authorList>
            <person name="Carey S.B."/>
            <person name="Jenkins J."/>
            <person name="Shu S."/>
            <person name="Lovell J.T."/>
            <person name="Sreedasyam A."/>
            <person name="Maumus F."/>
            <person name="Tiley G.P."/>
            <person name="Fernandez-Pozo N."/>
            <person name="Barry K."/>
            <person name="Chen C."/>
            <person name="Wang M."/>
            <person name="Lipzen A."/>
            <person name="Daum C."/>
            <person name="Saski C.A."/>
            <person name="Payton A.C."/>
            <person name="Mcbreen J.C."/>
            <person name="Conrad R.E."/>
            <person name="Kollar L.M."/>
            <person name="Olsson S."/>
            <person name="Huttunen S."/>
            <person name="Landis J.B."/>
            <person name="Wickett N.J."/>
            <person name="Johnson M.G."/>
            <person name="Rensing S.A."/>
            <person name="Grimwood J."/>
            <person name="Schmutz J."/>
            <person name="Mcdaniel S.F."/>
        </authorList>
    </citation>
    <scope>NUCLEOTIDE SEQUENCE</scope>
    <source>
        <strain evidence="2">R40</strain>
    </source>
</reference>
<dbReference type="AlphaFoldDB" id="A0A8T0I413"/>
<name>A0A8T0I413_CERPU</name>
<feature type="region of interest" description="Disordered" evidence="1">
    <location>
        <begin position="72"/>
        <end position="119"/>
    </location>
</feature>
<dbReference type="InterPro" id="IPR011107">
    <property type="entry name" value="PPI_Ypi1"/>
</dbReference>
<organism evidence="2 3">
    <name type="scientific">Ceratodon purpureus</name>
    <name type="common">Fire moss</name>
    <name type="synonym">Dicranum purpureum</name>
    <dbReference type="NCBI Taxonomy" id="3225"/>
    <lineage>
        <taxon>Eukaryota</taxon>
        <taxon>Viridiplantae</taxon>
        <taxon>Streptophyta</taxon>
        <taxon>Embryophyta</taxon>
        <taxon>Bryophyta</taxon>
        <taxon>Bryophytina</taxon>
        <taxon>Bryopsida</taxon>
        <taxon>Dicranidae</taxon>
        <taxon>Pseudoditrichales</taxon>
        <taxon>Ditrichaceae</taxon>
        <taxon>Ceratodon</taxon>
    </lineage>
</organism>
<accession>A0A8T0I413</accession>
<dbReference type="Pfam" id="PF07491">
    <property type="entry name" value="PPI_Ypi1"/>
    <property type="match status" value="1"/>
</dbReference>
<feature type="region of interest" description="Disordered" evidence="1">
    <location>
        <begin position="42"/>
        <end position="61"/>
    </location>
</feature>
<feature type="compositionally biased region" description="Polar residues" evidence="1">
    <location>
        <begin position="11"/>
        <end position="30"/>
    </location>
</feature>
<feature type="compositionally biased region" description="Basic and acidic residues" evidence="1">
    <location>
        <begin position="82"/>
        <end position="99"/>
    </location>
</feature>
<evidence type="ECO:0000313" key="2">
    <source>
        <dbReference type="EMBL" id="KAG0577665.1"/>
    </source>
</evidence>
<evidence type="ECO:0008006" key="4">
    <source>
        <dbReference type="Google" id="ProtNLM"/>
    </source>
</evidence>
<dbReference type="PANTHER" id="PTHR20835">
    <property type="entry name" value="E3 UBIQUITIN-PROTEIN LIGASE PPP1R11-RELATED"/>
    <property type="match status" value="1"/>
</dbReference>
<dbReference type="GO" id="GO:0004865">
    <property type="term" value="F:protein serine/threonine phosphatase inhibitor activity"/>
    <property type="evidence" value="ECO:0007669"/>
    <property type="project" value="InterPro"/>
</dbReference>
<keyword evidence="3" id="KW-1185">Reference proteome</keyword>
<gene>
    <name evidence="2" type="ORF">KC19_5G171100</name>
</gene>
<proteinExistence type="predicted"/>
<comment type="caution">
    <text evidence="2">The sequence shown here is derived from an EMBL/GenBank/DDBJ whole genome shotgun (WGS) entry which is preliminary data.</text>
</comment>
<dbReference type="EMBL" id="CM026425">
    <property type="protein sequence ID" value="KAG0577665.1"/>
    <property type="molecule type" value="Genomic_DNA"/>
</dbReference>
<dbReference type="GO" id="GO:0005634">
    <property type="term" value="C:nucleus"/>
    <property type="evidence" value="ECO:0007669"/>
    <property type="project" value="TreeGrafter"/>
</dbReference>
<feature type="compositionally biased region" description="Basic and acidic residues" evidence="1">
    <location>
        <begin position="46"/>
        <end position="57"/>
    </location>
</feature>